<dbReference type="GO" id="GO:0016887">
    <property type="term" value="F:ATP hydrolysis activity"/>
    <property type="evidence" value="ECO:0007669"/>
    <property type="project" value="InterPro"/>
</dbReference>
<dbReference type="PANTHER" id="PTHR43423:SF1">
    <property type="entry name" value="ABC TRANSPORTER I FAMILY MEMBER 17"/>
    <property type="match status" value="1"/>
</dbReference>
<evidence type="ECO:0000256" key="2">
    <source>
        <dbReference type="ARBA" id="ARBA00022840"/>
    </source>
</evidence>
<feature type="compositionally biased region" description="Low complexity" evidence="4">
    <location>
        <begin position="191"/>
        <end position="202"/>
    </location>
</feature>
<keyword evidence="7" id="KW-1185">Reference proteome</keyword>
<evidence type="ECO:0000256" key="3">
    <source>
        <dbReference type="ARBA" id="ARBA00022967"/>
    </source>
</evidence>
<name>A0A1G8S847_9NOCA</name>
<organism evidence="6 7">
    <name type="scientific">Rhodococcus triatomae</name>
    <dbReference type="NCBI Taxonomy" id="300028"/>
    <lineage>
        <taxon>Bacteria</taxon>
        <taxon>Bacillati</taxon>
        <taxon>Actinomycetota</taxon>
        <taxon>Actinomycetes</taxon>
        <taxon>Mycobacteriales</taxon>
        <taxon>Nocardiaceae</taxon>
        <taxon>Rhodococcus</taxon>
    </lineage>
</organism>
<dbReference type="PANTHER" id="PTHR43423">
    <property type="entry name" value="ABC TRANSPORTER I FAMILY MEMBER 17"/>
    <property type="match status" value="1"/>
</dbReference>
<dbReference type="PROSITE" id="PS50893">
    <property type="entry name" value="ABC_TRANSPORTER_2"/>
    <property type="match status" value="1"/>
</dbReference>
<dbReference type="InterPro" id="IPR027417">
    <property type="entry name" value="P-loop_NTPase"/>
</dbReference>
<dbReference type="Pfam" id="PF00005">
    <property type="entry name" value="ABC_tran"/>
    <property type="match status" value="1"/>
</dbReference>
<evidence type="ECO:0000313" key="6">
    <source>
        <dbReference type="EMBL" id="SDJ25414.1"/>
    </source>
</evidence>
<accession>A0A1G8S847</accession>
<evidence type="ECO:0000313" key="7">
    <source>
        <dbReference type="Proteomes" id="UP000183263"/>
    </source>
</evidence>
<dbReference type="EMBL" id="FNDN01000020">
    <property type="protein sequence ID" value="SDJ25414.1"/>
    <property type="molecule type" value="Genomic_DNA"/>
</dbReference>
<dbReference type="InterPro" id="IPR003439">
    <property type="entry name" value="ABC_transporter-like_ATP-bd"/>
</dbReference>
<sequence>MPAITLDQVSVSHGCAPVLVEVDATFPGGECAAVVGASGAGKTTLLRLLNRLAEPDRGRILLDATPITRLDVLELRRRIGLVSQHPTLLTDTVADELRTARPGLSDDRVAALLTRAGLAPTFGDRRCAELSGGQAQRVCLARSHARAHDRRPTRHRAGCLHRQHPQPALTRRAAVPGLVHIVPAMPLCAGATPASAGASTRPRSARRTPW</sequence>
<keyword evidence="3" id="KW-1278">Translocase</keyword>
<gene>
    <name evidence="6" type="ORF">SAMN05444695_12023</name>
</gene>
<keyword evidence="1" id="KW-0547">Nucleotide-binding</keyword>
<dbReference type="SMART" id="SM00382">
    <property type="entry name" value="AAA"/>
    <property type="match status" value="1"/>
</dbReference>
<dbReference type="GeneID" id="57066961"/>
<keyword evidence="2" id="KW-0067">ATP-binding</keyword>
<dbReference type="Gene3D" id="3.40.50.300">
    <property type="entry name" value="P-loop containing nucleotide triphosphate hydrolases"/>
    <property type="match status" value="1"/>
</dbReference>
<dbReference type="AlphaFoldDB" id="A0A1G8S847"/>
<feature type="region of interest" description="Disordered" evidence="4">
    <location>
        <begin position="191"/>
        <end position="210"/>
    </location>
</feature>
<dbReference type="Proteomes" id="UP000183263">
    <property type="component" value="Unassembled WGS sequence"/>
</dbReference>
<dbReference type="RefSeq" id="WP_052373435.1">
    <property type="nucleotide sequence ID" value="NZ_CP048813.1"/>
</dbReference>
<reference evidence="6 7" key="1">
    <citation type="submission" date="2016-10" db="EMBL/GenBank/DDBJ databases">
        <authorList>
            <person name="de Groot N.N."/>
        </authorList>
    </citation>
    <scope>NUCLEOTIDE SEQUENCE [LARGE SCALE GENOMIC DNA]</scope>
    <source>
        <strain evidence="6 7">DSM 44892</strain>
    </source>
</reference>
<feature type="domain" description="ABC transporter" evidence="5">
    <location>
        <begin position="4"/>
        <end position="208"/>
    </location>
</feature>
<dbReference type="InterPro" id="IPR003593">
    <property type="entry name" value="AAA+_ATPase"/>
</dbReference>
<dbReference type="GO" id="GO:0005524">
    <property type="term" value="F:ATP binding"/>
    <property type="evidence" value="ECO:0007669"/>
    <property type="project" value="UniProtKB-KW"/>
</dbReference>
<protein>
    <submittedName>
        <fullName evidence="6">ABC transporter</fullName>
    </submittedName>
</protein>
<proteinExistence type="predicted"/>
<evidence type="ECO:0000256" key="1">
    <source>
        <dbReference type="ARBA" id="ARBA00022741"/>
    </source>
</evidence>
<evidence type="ECO:0000259" key="5">
    <source>
        <dbReference type="PROSITE" id="PS50893"/>
    </source>
</evidence>
<evidence type="ECO:0000256" key="4">
    <source>
        <dbReference type="SAM" id="MobiDB-lite"/>
    </source>
</evidence>
<dbReference type="SUPFAM" id="SSF52540">
    <property type="entry name" value="P-loop containing nucleoside triphosphate hydrolases"/>
    <property type="match status" value="1"/>
</dbReference>